<feature type="active site" description="Proton acceptor" evidence="1">
    <location>
        <position position="29"/>
    </location>
</feature>
<dbReference type="InterPro" id="IPR012042">
    <property type="entry name" value="NeuTTM/CthTTM-like"/>
</dbReference>
<evidence type="ECO:0000256" key="1">
    <source>
        <dbReference type="PIRSR" id="PIRSR016487-1"/>
    </source>
</evidence>
<dbReference type="Gene3D" id="2.40.320.10">
    <property type="entry name" value="Hypothetical Protein Pfu-838710-001"/>
    <property type="match status" value="1"/>
</dbReference>
<dbReference type="InterPro" id="IPR023577">
    <property type="entry name" value="CYTH_domain"/>
</dbReference>
<comment type="caution">
    <text evidence="3">The sequence shown here is derived from an EMBL/GenBank/DDBJ whole genome shotgun (WGS) entry which is preliminary data.</text>
</comment>
<dbReference type="PIRSF" id="PIRSF016487">
    <property type="entry name" value="CYTH_UCP016487"/>
    <property type="match status" value="1"/>
</dbReference>
<dbReference type="PROSITE" id="PS51707">
    <property type="entry name" value="CYTH"/>
    <property type="match status" value="1"/>
</dbReference>
<evidence type="ECO:0000313" key="3">
    <source>
        <dbReference type="EMBL" id="HFM99850.1"/>
    </source>
</evidence>
<dbReference type="PANTHER" id="PTHR40114">
    <property type="entry name" value="SLR0698 PROTEIN"/>
    <property type="match status" value="1"/>
</dbReference>
<accession>A0A7C3KGP6</accession>
<organism evidence="3">
    <name type="scientific">Oscillatoriales cyanobacterium SpSt-418</name>
    <dbReference type="NCBI Taxonomy" id="2282169"/>
    <lineage>
        <taxon>Bacteria</taxon>
        <taxon>Bacillati</taxon>
        <taxon>Cyanobacteriota</taxon>
        <taxon>Cyanophyceae</taxon>
        <taxon>Oscillatoriophycideae</taxon>
        <taxon>Oscillatoriales</taxon>
    </lineage>
</organism>
<feature type="domain" description="CYTH" evidence="2">
    <location>
        <begin position="2"/>
        <end position="148"/>
    </location>
</feature>
<dbReference type="CDD" id="cd07891">
    <property type="entry name" value="CYTH-like_CthTTM-like_1"/>
    <property type="match status" value="1"/>
</dbReference>
<reference evidence="3" key="1">
    <citation type="journal article" date="2020" name="mSystems">
        <title>Genome- and Community-Level Interaction Insights into Carbon Utilization and Element Cycling Functions of Hydrothermarchaeota in Hydrothermal Sediment.</title>
        <authorList>
            <person name="Zhou Z."/>
            <person name="Liu Y."/>
            <person name="Xu W."/>
            <person name="Pan J."/>
            <person name="Luo Z.H."/>
            <person name="Li M."/>
        </authorList>
    </citation>
    <scope>NUCLEOTIDE SEQUENCE [LARGE SCALE GENOMIC DNA]</scope>
    <source>
        <strain evidence="3">SpSt-418</strain>
    </source>
</reference>
<evidence type="ECO:0000259" key="2">
    <source>
        <dbReference type="PROSITE" id="PS51707"/>
    </source>
</evidence>
<dbReference type="InterPro" id="IPR033469">
    <property type="entry name" value="CYTH-like_dom_sf"/>
</dbReference>
<dbReference type="AlphaFoldDB" id="A0A7C3KGP6"/>
<dbReference type="PANTHER" id="PTHR40114:SF1">
    <property type="entry name" value="SLR0698 PROTEIN"/>
    <property type="match status" value="1"/>
</dbReference>
<sequence length="154" mass="17525">MPQEIERKFLVKGDTWRSLGSGKQYKQGYIASEQGRTVRVRVVGEQAWLTIKGKTQGIARAEYEYPLPLDDALEMLQNLCPPPLVEKTRYRIPYEGNVWEVDEFAGDNAGLVIAEVELTGPDQAIALPEWVGQEVSDDPRYFNVNLAKHPYSQW</sequence>
<name>A0A7C3KGP6_9CYAN</name>
<dbReference type="SUPFAM" id="SSF55154">
    <property type="entry name" value="CYTH-like phosphatases"/>
    <property type="match status" value="1"/>
</dbReference>
<protein>
    <submittedName>
        <fullName evidence="3">CYTH domain-containing protein</fullName>
    </submittedName>
</protein>
<proteinExistence type="predicted"/>
<dbReference type="SMART" id="SM01118">
    <property type="entry name" value="CYTH"/>
    <property type="match status" value="1"/>
</dbReference>
<dbReference type="Pfam" id="PF01928">
    <property type="entry name" value="CYTH"/>
    <property type="match status" value="1"/>
</dbReference>
<dbReference type="EMBL" id="DSRU01000275">
    <property type="protein sequence ID" value="HFM99850.1"/>
    <property type="molecule type" value="Genomic_DNA"/>
</dbReference>
<gene>
    <name evidence="3" type="ORF">ENR64_19270</name>
</gene>